<dbReference type="HOGENOM" id="CLU_1065195_0_0_5"/>
<name>Q2G869_NOVAD</name>
<keyword evidence="3" id="KW-1185">Reference proteome</keyword>
<feature type="transmembrane region" description="Helical" evidence="1">
    <location>
        <begin position="240"/>
        <end position="265"/>
    </location>
</feature>
<evidence type="ECO:0000313" key="2">
    <source>
        <dbReference type="EMBL" id="ABD25954.1"/>
    </source>
</evidence>
<dbReference type="EMBL" id="CP000248">
    <property type="protein sequence ID" value="ABD25954.1"/>
    <property type="molecule type" value="Genomic_DNA"/>
</dbReference>
<feature type="transmembrane region" description="Helical" evidence="1">
    <location>
        <begin position="77"/>
        <end position="98"/>
    </location>
</feature>
<keyword evidence="1" id="KW-1133">Transmembrane helix</keyword>
<feature type="transmembrane region" description="Helical" evidence="1">
    <location>
        <begin position="172"/>
        <end position="196"/>
    </location>
</feature>
<dbReference type="Proteomes" id="UP000009134">
    <property type="component" value="Chromosome"/>
</dbReference>
<dbReference type="AlphaFoldDB" id="Q2G869"/>
<keyword evidence="1" id="KW-0472">Membrane</keyword>
<evidence type="ECO:0000256" key="1">
    <source>
        <dbReference type="SAM" id="Phobius"/>
    </source>
</evidence>
<feature type="transmembrane region" description="Helical" evidence="1">
    <location>
        <begin position="46"/>
        <end position="65"/>
    </location>
</feature>
<gene>
    <name evidence="2" type="ordered locus">Saro_1513</name>
</gene>
<feature type="transmembrane region" description="Helical" evidence="1">
    <location>
        <begin position="131"/>
        <end position="152"/>
    </location>
</feature>
<protein>
    <recommendedName>
        <fullName evidence="4">DUF2569 domain-containing protein</fullName>
    </recommendedName>
</protein>
<dbReference type="eggNOG" id="ENOG5031AMY">
    <property type="taxonomic scope" value="Bacteria"/>
</dbReference>
<feature type="transmembrane region" description="Helical" evidence="1">
    <location>
        <begin position="208"/>
        <end position="228"/>
    </location>
</feature>
<organism evidence="2 3">
    <name type="scientific">Novosphingobium aromaticivorans (strain ATCC 700278 / DSM 12444 / CCUG 56034 / CIP 105152 / NBRC 16084 / F199)</name>
    <dbReference type="NCBI Taxonomy" id="279238"/>
    <lineage>
        <taxon>Bacteria</taxon>
        <taxon>Pseudomonadati</taxon>
        <taxon>Pseudomonadota</taxon>
        <taxon>Alphaproteobacteria</taxon>
        <taxon>Sphingomonadales</taxon>
        <taxon>Sphingomonadaceae</taxon>
        <taxon>Novosphingobium</taxon>
    </lineage>
</organism>
<keyword evidence="1" id="KW-0812">Transmembrane</keyword>
<dbReference type="KEGG" id="nar:Saro_1513"/>
<evidence type="ECO:0000313" key="3">
    <source>
        <dbReference type="Proteomes" id="UP000009134"/>
    </source>
</evidence>
<proteinExistence type="predicted"/>
<sequence length="281" mass="30484">MGSPGRESCLQFAASTLFRSACGAVLRRYDRFGQTSVRFFDMRMETLISGWIGTILCIALVKTLLAPTPATSIAEGMAMALPFLLLAAAPVAGFRLAAGRFPKGRISAQPIVRLARVGNWRNASKGDVARAVAGGSGGFLVSLLIGIILNVPVRAMEFLASVPAINPGDPRWAHIIVLAMTVDVVVMTFLYMICFVMALRSVPLFPRFLALAWVADMALQVGMANYLANTPGMPTSVAQPLFGLLMGNIKKVWISVMIWLPYLLVSKQVNLQFRHRVRSDA</sequence>
<evidence type="ECO:0008006" key="4">
    <source>
        <dbReference type="Google" id="ProtNLM"/>
    </source>
</evidence>
<accession>Q2G869</accession>
<reference evidence="3" key="1">
    <citation type="submission" date="2006-01" db="EMBL/GenBank/DDBJ databases">
        <title>Complete sequence of Novosphingobium aromaticivorans DSM 12444.</title>
        <authorList>
            <consortium name="US DOE Joint Genome Institute"/>
            <person name="Copeland A."/>
            <person name="Lucas S."/>
            <person name="Lapidus A."/>
            <person name="Barry K."/>
            <person name="Detter J.C."/>
            <person name="Glavina T."/>
            <person name="Hammon N."/>
            <person name="Israni S."/>
            <person name="Pitluck S."/>
            <person name="Chain P."/>
            <person name="Malfatti S."/>
            <person name="Shin M."/>
            <person name="Vergez L."/>
            <person name="Schmutz J."/>
            <person name="Larimer F."/>
            <person name="Land M."/>
            <person name="Kyrpides N."/>
            <person name="Ivanova N."/>
            <person name="Fredrickson J."/>
            <person name="Balkwill D."/>
            <person name="Romine M.F."/>
            <person name="Richardson P."/>
        </authorList>
    </citation>
    <scope>NUCLEOTIDE SEQUENCE [LARGE SCALE GENOMIC DNA]</scope>
    <source>
        <strain evidence="3">ATCC 700278 / DSM 12444 / CCUG 56034 / CIP 105152 / NBRC 16084 / F199</strain>
    </source>
</reference>